<dbReference type="OrthoDB" id="5186724at2"/>
<gene>
    <name evidence="8" type="ORF">E4656_19680</name>
</gene>
<evidence type="ECO:0000259" key="7">
    <source>
        <dbReference type="Pfam" id="PF00892"/>
    </source>
</evidence>
<comment type="caution">
    <text evidence="8">The sequence shown here is derived from an EMBL/GenBank/DDBJ whole genome shotgun (WGS) entry which is preliminary data.</text>
</comment>
<dbReference type="Pfam" id="PF00892">
    <property type="entry name" value="EamA"/>
    <property type="match status" value="2"/>
</dbReference>
<keyword evidence="9" id="KW-1185">Reference proteome</keyword>
<evidence type="ECO:0000256" key="1">
    <source>
        <dbReference type="ARBA" id="ARBA00004141"/>
    </source>
</evidence>
<comment type="subcellular location">
    <subcellularLocation>
        <location evidence="1">Membrane</location>
        <topology evidence="1">Multi-pass membrane protein</topology>
    </subcellularLocation>
</comment>
<dbReference type="RefSeq" id="WP_135485037.1">
    <property type="nucleotide sequence ID" value="NZ_SRMF01000017.1"/>
</dbReference>
<dbReference type="InterPro" id="IPR037185">
    <property type="entry name" value="EmrE-like"/>
</dbReference>
<dbReference type="PANTHER" id="PTHR32322">
    <property type="entry name" value="INNER MEMBRANE TRANSPORTER"/>
    <property type="match status" value="1"/>
</dbReference>
<evidence type="ECO:0000256" key="5">
    <source>
        <dbReference type="ARBA" id="ARBA00023136"/>
    </source>
</evidence>
<dbReference type="InterPro" id="IPR000620">
    <property type="entry name" value="EamA_dom"/>
</dbReference>
<feature type="transmembrane region" description="Helical" evidence="6">
    <location>
        <begin position="191"/>
        <end position="210"/>
    </location>
</feature>
<dbReference type="Proteomes" id="UP000297475">
    <property type="component" value="Unassembled WGS sequence"/>
</dbReference>
<feature type="domain" description="EamA" evidence="7">
    <location>
        <begin position="162"/>
        <end position="298"/>
    </location>
</feature>
<evidence type="ECO:0000256" key="4">
    <source>
        <dbReference type="ARBA" id="ARBA00022989"/>
    </source>
</evidence>
<feature type="transmembrane region" description="Helical" evidence="6">
    <location>
        <begin position="44"/>
        <end position="63"/>
    </location>
</feature>
<evidence type="ECO:0000313" key="9">
    <source>
        <dbReference type="Proteomes" id="UP000297475"/>
    </source>
</evidence>
<evidence type="ECO:0000256" key="2">
    <source>
        <dbReference type="ARBA" id="ARBA00007362"/>
    </source>
</evidence>
<dbReference type="PANTHER" id="PTHR32322:SF2">
    <property type="entry name" value="EAMA DOMAIN-CONTAINING PROTEIN"/>
    <property type="match status" value="1"/>
</dbReference>
<keyword evidence="5 6" id="KW-0472">Membrane</keyword>
<feature type="domain" description="EamA" evidence="7">
    <location>
        <begin position="15"/>
        <end position="145"/>
    </location>
</feature>
<sequence>MSLSDSRIGPLALALLGATTLFWGGNFVLGRAVSADIPPIALAWWRWILAGAIILPFAARGLWQSRADIRQHWRYLLAVSVLSVTCFNTFVYLGLQTLPASNAVLVLSSAPMMILAFSWLLFREPVTARQGLGMVLSLGGVLVIIAQGRPDQLGAVVDGGAGNLWILVAVASWSLYSVLLRRRPAGFNGTVFFALTVVLGWLMLTPAFIWEHAVQGRVMVFNSTALLSIGYVGIFASVLAFLFWNRGVELLGPNRAGYFIHLIPVWALLLATLLLGERLLAFHWVGMVLIFSGIALATLRRVRVPGTA</sequence>
<name>A0A4Z0W4B7_9GAMM</name>
<dbReference type="Gene3D" id="1.10.3730.20">
    <property type="match status" value="1"/>
</dbReference>
<organism evidence="8 9">
    <name type="scientific">Natronospirillum operosum</name>
    <dbReference type="NCBI Taxonomy" id="2759953"/>
    <lineage>
        <taxon>Bacteria</taxon>
        <taxon>Pseudomonadati</taxon>
        <taxon>Pseudomonadota</taxon>
        <taxon>Gammaproteobacteria</taxon>
        <taxon>Oceanospirillales</taxon>
        <taxon>Natronospirillaceae</taxon>
        <taxon>Natronospirillum</taxon>
    </lineage>
</organism>
<reference evidence="8 9" key="1">
    <citation type="submission" date="2019-04" db="EMBL/GenBank/DDBJ databases">
        <title>Natronospirillum operosus gen. nov., sp. nov., a haloalkaliphilic satellite isolated from decaying biomass of laboratory culture of cyanobacterium Geitlerinema sp. and proposal of Natronospirillaceae fam. nov. and Saccharospirillaceae fam. nov.</title>
        <authorList>
            <person name="Kevbrin V."/>
            <person name="Boltyanskaya Y."/>
            <person name="Koziaeva V."/>
            <person name="Grouzdev D.S."/>
            <person name="Park M."/>
            <person name="Cho J."/>
        </authorList>
    </citation>
    <scope>NUCLEOTIDE SEQUENCE [LARGE SCALE GENOMIC DNA]</scope>
    <source>
        <strain evidence="8 9">G-116</strain>
    </source>
</reference>
<feature type="transmembrane region" description="Helical" evidence="6">
    <location>
        <begin position="225"/>
        <end position="244"/>
    </location>
</feature>
<feature type="transmembrane region" description="Helical" evidence="6">
    <location>
        <begin position="256"/>
        <end position="275"/>
    </location>
</feature>
<dbReference type="EMBL" id="SRMF01000017">
    <property type="protein sequence ID" value="TGG90090.1"/>
    <property type="molecule type" value="Genomic_DNA"/>
</dbReference>
<comment type="similarity">
    <text evidence="2">Belongs to the EamA transporter family.</text>
</comment>
<dbReference type="SUPFAM" id="SSF103481">
    <property type="entry name" value="Multidrug resistance efflux transporter EmrE"/>
    <property type="match status" value="2"/>
</dbReference>
<protein>
    <submittedName>
        <fullName evidence="8">DMT family transporter</fullName>
    </submittedName>
</protein>
<dbReference type="GO" id="GO:0016020">
    <property type="term" value="C:membrane"/>
    <property type="evidence" value="ECO:0007669"/>
    <property type="project" value="UniProtKB-SubCell"/>
</dbReference>
<feature type="transmembrane region" description="Helical" evidence="6">
    <location>
        <begin position="160"/>
        <end position="179"/>
    </location>
</feature>
<dbReference type="AlphaFoldDB" id="A0A4Z0W4B7"/>
<dbReference type="InterPro" id="IPR050638">
    <property type="entry name" value="AA-Vitamin_Transporters"/>
</dbReference>
<evidence type="ECO:0000256" key="6">
    <source>
        <dbReference type="SAM" id="Phobius"/>
    </source>
</evidence>
<feature type="transmembrane region" description="Helical" evidence="6">
    <location>
        <begin position="281"/>
        <end position="299"/>
    </location>
</feature>
<evidence type="ECO:0000256" key="3">
    <source>
        <dbReference type="ARBA" id="ARBA00022692"/>
    </source>
</evidence>
<feature type="transmembrane region" description="Helical" evidence="6">
    <location>
        <begin position="131"/>
        <end position="148"/>
    </location>
</feature>
<keyword evidence="4 6" id="KW-1133">Transmembrane helix</keyword>
<evidence type="ECO:0000313" key="8">
    <source>
        <dbReference type="EMBL" id="TGG90090.1"/>
    </source>
</evidence>
<feature type="transmembrane region" description="Helical" evidence="6">
    <location>
        <begin position="75"/>
        <end position="95"/>
    </location>
</feature>
<accession>A0A4Z0W4B7</accession>
<feature type="transmembrane region" description="Helical" evidence="6">
    <location>
        <begin position="101"/>
        <end position="122"/>
    </location>
</feature>
<proteinExistence type="inferred from homology"/>
<keyword evidence="3 6" id="KW-0812">Transmembrane</keyword>